<organism evidence="3 4">
    <name type="scientific">Lentinula aciculospora</name>
    <dbReference type="NCBI Taxonomy" id="153920"/>
    <lineage>
        <taxon>Eukaryota</taxon>
        <taxon>Fungi</taxon>
        <taxon>Dikarya</taxon>
        <taxon>Basidiomycota</taxon>
        <taxon>Agaricomycotina</taxon>
        <taxon>Agaricomycetes</taxon>
        <taxon>Agaricomycetidae</taxon>
        <taxon>Agaricales</taxon>
        <taxon>Marasmiineae</taxon>
        <taxon>Omphalotaceae</taxon>
        <taxon>Lentinula</taxon>
    </lineage>
</organism>
<feature type="compositionally biased region" description="Basic and acidic residues" evidence="1">
    <location>
        <begin position="509"/>
        <end position="522"/>
    </location>
</feature>
<keyword evidence="2" id="KW-1133">Transmembrane helix</keyword>
<dbReference type="EMBL" id="JAOTPV010000001">
    <property type="protein sequence ID" value="KAJ4490759.1"/>
    <property type="molecule type" value="Genomic_DNA"/>
</dbReference>
<evidence type="ECO:0000256" key="1">
    <source>
        <dbReference type="SAM" id="MobiDB-lite"/>
    </source>
</evidence>
<accession>A0A9W9AUD0</accession>
<sequence length="831" mass="85524">MSVCTVQSLCGHRAIWRRKQREKISSNVSKSDLSLRTRKEGTRYQVQNVQRSGAWVVNDASIDLNSPAKRSGKQHTPRTMRHSSSPHPSLPAWHSYSKRSLPDDLELELSALISLSVNVDRAESDLSSSVIASTSQSSMSSATVVTSSASSSASSTAIISVSSVSASSSSSSSTIISSISTSTSTSTSNSSTPLSTTFSSSSSTPSPTSTPATSISSSSNTQSPTSTFTSSSTNSMRTTTSASPTTTTTSSMSPPMTVSTSPILTSSSAVGSSTISSSSTLSPSSASTTPVSSRSTALSITPTSSPLIPSSSLSIVFSSNTGSPITRSTSSYTLSLKHTSSLVTSSSTLPLNPSLAPSNANFPTNTGAIIGATIGGTVALVATAFALFLICGRVRRNRLGQPDTGKRGSRGGSRTVGTAAGANTEEMAEQDSAPLSATVKKLGILARGVSGSSSARPLNRTTSTISTPAWRSPLSDEDGDEEYPAPLPVSANITPGYGFGFGENSSSGHGHDHGSSSGHEHPSGSAESSGSTYNASSIQSSRSQGHNMPGFGQAAETMVGMGSSIPQPLSSHGHSTLFNQDRSHSSGTISSMKGNTHGTNSAGDGSGSSNSHSQSHSIKPSSLGGLSGTTSQTQGLSIQIPKVKINDQSVPSSPKRGFIERLRGGRSSTQGSSTTTTTHTPASSSYYPTYPAQSSLLNPPLPLPDAPLEPPVMPFLQPFLPLPSPALTDDSRMSYTDGLLNPVHSARAGETSINAPGNNSSVSLGDHVDYSRPFGGFVFNRMDSSTTFASADTRTTQPTIGTPVQQHPRDHHVDETMTADDGNQGSYFSAG</sequence>
<comment type="caution">
    <text evidence="3">The sequence shown here is derived from an EMBL/GenBank/DDBJ whole genome shotgun (WGS) entry which is preliminary data.</text>
</comment>
<protein>
    <submittedName>
        <fullName evidence="3">Uncharacterized protein</fullName>
    </submittedName>
</protein>
<evidence type="ECO:0000313" key="3">
    <source>
        <dbReference type="EMBL" id="KAJ4490759.1"/>
    </source>
</evidence>
<feature type="region of interest" description="Disordered" evidence="1">
    <location>
        <begin position="179"/>
        <end position="306"/>
    </location>
</feature>
<keyword evidence="4" id="KW-1185">Reference proteome</keyword>
<feature type="compositionally biased region" description="Polar residues" evidence="1">
    <location>
        <begin position="821"/>
        <end position="831"/>
    </location>
</feature>
<dbReference type="Proteomes" id="UP001150266">
    <property type="component" value="Unassembled WGS sequence"/>
</dbReference>
<feature type="region of interest" description="Disordered" evidence="1">
    <location>
        <begin position="65"/>
        <end position="95"/>
    </location>
</feature>
<feature type="compositionally biased region" description="Polar residues" evidence="1">
    <location>
        <begin position="564"/>
        <end position="600"/>
    </location>
</feature>
<keyword evidence="2" id="KW-0812">Transmembrane</keyword>
<reference evidence="3" key="1">
    <citation type="submission" date="2022-08" db="EMBL/GenBank/DDBJ databases">
        <title>A Global Phylogenomic Analysis of the Shiitake Genus Lentinula.</title>
        <authorList>
            <consortium name="DOE Joint Genome Institute"/>
            <person name="Sierra-Patev S."/>
            <person name="Min B."/>
            <person name="Naranjo-Ortiz M."/>
            <person name="Looney B."/>
            <person name="Konkel Z."/>
            <person name="Slot J.C."/>
            <person name="Sakamoto Y."/>
            <person name="Steenwyk J.L."/>
            <person name="Rokas A."/>
            <person name="Carro J."/>
            <person name="Camarero S."/>
            <person name="Ferreira P."/>
            <person name="Molpeceres G."/>
            <person name="Ruiz-Duenas F.J."/>
            <person name="Serrano A."/>
            <person name="Henrissat B."/>
            <person name="Drula E."/>
            <person name="Hughes K.W."/>
            <person name="Mata J.L."/>
            <person name="Ishikawa N.K."/>
            <person name="Vargas-Isla R."/>
            <person name="Ushijima S."/>
            <person name="Smith C.A."/>
            <person name="Ahrendt S."/>
            <person name="Andreopoulos W."/>
            <person name="He G."/>
            <person name="Labutti K."/>
            <person name="Lipzen A."/>
            <person name="Ng V."/>
            <person name="Riley R."/>
            <person name="Sandor L."/>
            <person name="Barry K."/>
            <person name="Martinez A.T."/>
            <person name="Xiao Y."/>
            <person name="Gibbons J.G."/>
            <person name="Terashima K."/>
            <person name="Grigoriev I.V."/>
            <person name="Hibbett D.S."/>
        </authorList>
    </citation>
    <scope>NUCLEOTIDE SEQUENCE</scope>
    <source>
        <strain evidence="3">JLM2183</strain>
    </source>
</reference>
<feature type="compositionally biased region" description="Low complexity" evidence="1">
    <location>
        <begin position="601"/>
        <end position="640"/>
    </location>
</feature>
<gene>
    <name evidence="3" type="ORF">J3R30DRAFT_3752081</name>
</gene>
<feature type="compositionally biased region" description="Polar residues" evidence="1">
    <location>
        <begin position="789"/>
        <end position="805"/>
    </location>
</feature>
<feature type="region of interest" description="Disordered" evidence="1">
    <location>
        <begin position="450"/>
        <end position="691"/>
    </location>
</feature>
<proteinExistence type="predicted"/>
<keyword evidence="2" id="KW-0472">Membrane</keyword>
<name>A0A9W9AUD0_9AGAR</name>
<feature type="transmembrane region" description="Helical" evidence="2">
    <location>
        <begin position="368"/>
        <end position="391"/>
    </location>
</feature>
<evidence type="ECO:0000313" key="4">
    <source>
        <dbReference type="Proteomes" id="UP001150266"/>
    </source>
</evidence>
<feature type="region of interest" description="Disordered" evidence="1">
    <location>
        <begin position="398"/>
        <end position="434"/>
    </location>
</feature>
<dbReference type="OrthoDB" id="3030589at2759"/>
<feature type="compositionally biased region" description="Polar residues" evidence="1">
    <location>
        <begin position="532"/>
        <end position="546"/>
    </location>
</feature>
<feature type="compositionally biased region" description="Polar residues" evidence="1">
    <location>
        <begin position="450"/>
        <end position="469"/>
    </location>
</feature>
<feature type="region of interest" description="Disordered" evidence="1">
    <location>
        <begin position="789"/>
        <end position="831"/>
    </location>
</feature>
<feature type="compositionally biased region" description="Basic residues" evidence="1">
    <location>
        <begin position="70"/>
        <end position="81"/>
    </location>
</feature>
<evidence type="ECO:0000256" key="2">
    <source>
        <dbReference type="SAM" id="Phobius"/>
    </source>
</evidence>
<feature type="compositionally biased region" description="Low complexity" evidence="1">
    <location>
        <begin position="667"/>
        <end position="691"/>
    </location>
</feature>
<dbReference type="AlphaFoldDB" id="A0A9W9AUD0"/>